<name>A0A0F9FHX8_9ZZZZ</name>
<gene>
    <name evidence="1" type="ORF">LCGC14_2028480</name>
</gene>
<comment type="caution">
    <text evidence="1">The sequence shown here is derived from an EMBL/GenBank/DDBJ whole genome shotgun (WGS) entry which is preliminary data.</text>
</comment>
<dbReference type="AlphaFoldDB" id="A0A0F9FHX8"/>
<proteinExistence type="predicted"/>
<dbReference type="EMBL" id="LAZR01023567">
    <property type="protein sequence ID" value="KKL78081.1"/>
    <property type="molecule type" value="Genomic_DNA"/>
</dbReference>
<evidence type="ECO:0000313" key="1">
    <source>
        <dbReference type="EMBL" id="KKL78081.1"/>
    </source>
</evidence>
<protein>
    <submittedName>
        <fullName evidence="1">Uncharacterized protein</fullName>
    </submittedName>
</protein>
<accession>A0A0F9FHX8</accession>
<organism evidence="1">
    <name type="scientific">marine sediment metagenome</name>
    <dbReference type="NCBI Taxonomy" id="412755"/>
    <lineage>
        <taxon>unclassified sequences</taxon>
        <taxon>metagenomes</taxon>
        <taxon>ecological metagenomes</taxon>
    </lineage>
</organism>
<sequence length="64" mass="7291">MSDRKIKQINLAIIETQRFLEKARLWEARLEIDPMASISGSREGGDCKRASMDLTRVLASLRKS</sequence>
<reference evidence="1" key="1">
    <citation type="journal article" date="2015" name="Nature">
        <title>Complex archaea that bridge the gap between prokaryotes and eukaryotes.</title>
        <authorList>
            <person name="Spang A."/>
            <person name="Saw J.H."/>
            <person name="Jorgensen S.L."/>
            <person name="Zaremba-Niedzwiedzka K."/>
            <person name="Martijn J."/>
            <person name="Lind A.E."/>
            <person name="van Eijk R."/>
            <person name="Schleper C."/>
            <person name="Guy L."/>
            <person name="Ettema T.J."/>
        </authorList>
    </citation>
    <scope>NUCLEOTIDE SEQUENCE</scope>
</reference>